<evidence type="ECO:0000313" key="2">
    <source>
        <dbReference type="EMBL" id="PZC71565.1"/>
    </source>
</evidence>
<gene>
    <name evidence="2" type="primary">HaOG212976</name>
    <name evidence="2" type="ORF">B5X24_HaOG212976</name>
</gene>
<reference evidence="2 3" key="1">
    <citation type="journal article" date="2017" name="BMC Biol.">
        <title>Genomic innovations, transcriptional plasticity and gene loss underlying the evolution and divergence of two highly polyphagous and invasive Helicoverpa pest species.</title>
        <authorList>
            <person name="Pearce S.L."/>
            <person name="Clarke D.F."/>
            <person name="East P.D."/>
            <person name="Elfekih S."/>
            <person name="Gordon K.H."/>
            <person name="Jermiin L.S."/>
            <person name="McGaughran A."/>
            <person name="Oakeshott J.G."/>
            <person name="Papanikolaou A."/>
            <person name="Perera O.P."/>
            <person name="Rane R.V."/>
            <person name="Richards S."/>
            <person name="Tay W.T."/>
            <person name="Walsh T.K."/>
            <person name="Anderson A."/>
            <person name="Anderson C.J."/>
            <person name="Asgari S."/>
            <person name="Board P.G."/>
            <person name="Bretschneider A."/>
            <person name="Campbell P.M."/>
            <person name="Chertemps T."/>
            <person name="Christeller J.T."/>
            <person name="Coppin C.W."/>
            <person name="Downes S.J."/>
            <person name="Duan G."/>
            <person name="Farnsworth C.A."/>
            <person name="Good R.T."/>
            <person name="Han L.B."/>
            <person name="Han Y.C."/>
            <person name="Hatje K."/>
            <person name="Horne I."/>
            <person name="Huang Y.P."/>
            <person name="Hughes D.S."/>
            <person name="Jacquin-Joly E."/>
            <person name="James W."/>
            <person name="Jhangiani S."/>
            <person name="Kollmar M."/>
            <person name="Kuwar S.S."/>
            <person name="Li S."/>
            <person name="Liu N.Y."/>
            <person name="Maibeche M.T."/>
            <person name="Miller J.R."/>
            <person name="Montagne N."/>
            <person name="Perry T."/>
            <person name="Qu J."/>
            <person name="Song S.V."/>
            <person name="Sutton G.G."/>
            <person name="Vogel H."/>
            <person name="Walenz B.P."/>
            <person name="Xu W."/>
            <person name="Zhang H.J."/>
            <person name="Zou Z."/>
            <person name="Batterham P."/>
            <person name="Edwards O.R."/>
            <person name="Feyereisen R."/>
            <person name="Gibbs R.A."/>
            <person name="Heckel D.G."/>
            <person name="McGrath A."/>
            <person name="Robin C."/>
            <person name="Scherer S.E."/>
            <person name="Worley K.C."/>
            <person name="Wu Y.D."/>
        </authorList>
    </citation>
    <scope>NUCLEOTIDE SEQUENCE [LARGE SCALE GENOMIC DNA]</scope>
    <source>
        <strain evidence="2">Harm_GR_Male_#8</strain>
        <tissue evidence="2">Whole organism</tissue>
    </source>
</reference>
<dbReference type="EMBL" id="KZ150294">
    <property type="protein sequence ID" value="PZC71565.1"/>
    <property type="molecule type" value="Genomic_DNA"/>
</dbReference>
<dbReference type="OrthoDB" id="6138650at2759"/>
<proteinExistence type="predicted"/>
<keyword evidence="3" id="KW-1185">Reference proteome</keyword>
<evidence type="ECO:0000256" key="1">
    <source>
        <dbReference type="SAM" id="MobiDB-lite"/>
    </source>
</evidence>
<feature type="region of interest" description="Disordered" evidence="1">
    <location>
        <begin position="68"/>
        <end position="103"/>
    </location>
</feature>
<name>A0A2W1BBR5_HELAM</name>
<sequence>MHRRESSGACVADIVRCVEYKQALLSPRAVDSRALCDLIPTGGASVCAPTQSHVSHVCVELRVLPASPPVPRAQPYSDSSDTPKESCTMCSQSSPDVSVPAPAPARPIKSCLKKRSSQLSWSSSLPSIHRECSGIQGVFDE</sequence>
<dbReference type="Proteomes" id="UP000249218">
    <property type="component" value="Unassembled WGS sequence"/>
</dbReference>
<evidence type="ECO:0000313" key="3">
    <source>
        <dbReference type="Proteomes" id="UP000249218"/>
    </source>
</evidence>
<accession>A0A2W1BBR5</accession>
<dbReference type="AlphaFoldDB" id="A0A2W1BBR5"/>
<organism evidence="2 3">
    <name type="scientific">Helicoverpa armigera</name>
    <name type="common">Cotton bollworm</name>
    <name type="synonym">Heliothis armigera</name>
    <dbReference type="NCBI Taxonomy" id="29058"/>
    <lineage>
        <taxon>Eukaryota</taxon>
        <taxon>Metazoa</taxon>
        <taxon>Ecdysozoa</taxon>
        <taxon>Arthropoda</taxon>
        <taxon>Hexapoda</taxon>
        <taxon>Insecta</taxon>
        <taxon>Pterygota</taxon>
        <taxon>Neoptera</taxon>
        <taxon>Endopterygota</taxon>
        <taxon>Lepidoptera</taxon>
        <taxon>Glossata</taxon>
        <taxon>Ditrysia</taxon>
        <taxon>Noctuoidea</taxon>
        <taxon>Noctuidae</taxon>
        <taxon>Heliothinae</taxon>
        <taxon>Helicoverpa</taxon>
    </lineage>
</organism>
<protein>
    <submittedName>
        <fullName evidence="2">Uncharacterized protein</fullName>
    </submittedName>
</protein>